<evidence type="ECO:0000313" key="1">
    <source>
        <dbReference type="EMBL" id="MFD0904562.1"/>
    </source>
</evidence>
<dbReference type="PANTHER" id="PTHR36451">
    <property type="entry name" value="PAPS-DEPENDENT SULFOTRANSFERASE STF3"/>
    <property type="match status" value="1"/>
</dbReference>
<dbReference type="SUPFAM" id="SSF52540">
    <property type="entry name" value="P-loop containing nucleoside triphosphate hydrolases"/>
    <property type="match status" value="1"/>
</dbReference>
<reference evidence="2" key="1">
    <citation type="journal article" date="2019" name="Int. J. Syst. Evol. Microbiol.">
        <title>The Global Catalogue of Microorganisms (GCM) 10K type strain sequencing project: providing services to taxonomists for standard genome sequencing and annotation.</title>
        <authorList>
            <consortium name="The Broad Institute Genomics Platform"/>
            <consortium name="The Broad Institute Genome Sequencing Center for Infectious Disease"/>
            <person name="Wu L."/>
            <person name="Ma J."/>
        </authorList>
    </citation>
    <scope>NUCLEOTIDE SEQUENCE [LARGE SCALE GENOMIC DNA]</scope>
    <source>
        <strain evidence="2">JCM 31202</strain>
    </source>
</reference>
<dbReference type="EMBL" id="JBHTJA010000090">
    <property type="protein sequence ID" value="MFD0904562.1"/>
    <property type="molecule type" value="Genomic_DNA"/>
</dbReference>
<dbReference type="Gene3D" id="3.40.50.300">
    <property type="entry name" value="P-loop containing nucleotide triphosphate hydrolases"/>
    <property type="match status" value="1"/>
</dbReference>
<dbReference type="PANTHER" id="PTHR36451:SF1">
    <property type="entry name" value="OMEGA-HYDROXY-BETA-DIHYDROMENAQUINONE-9 SULFOTRANSFERASE STF3"/>
    <property type="match status" value="1"/>
</dbReference>
<proteinExistence type="predicted"/>
<name>A0ABW3EYX3_9ACTN</name>
<dbReference type="GO" id="GO:0016740">
    <property type="term" value="F:transferase activity"/>
    <property type="evidence" value="ECO:0007669"/>
    <property type="project" value="UniProtKB-KW"/>
</dbReference>
<dbReference type="InterPro" id="IPR027417">
    <property type="entry name" value="P-loop_NTPase"/>
</dbReference>
<dbReference type="Proteomes" id="UP001596972">
    <property type="component" value="Unassembled WGS sequence"/>
</dbReference>
<keyword evidence="2" id="KW-1185">Reference proteome</keyword>
<protein>
    <submittedName>
        <fullName evidence="1">Sulfotransferase family protein</fullName>
        <ecNumber evidence="1">2.8.2.-</ecNumber>
    </submittedName>
</protein>
<dbReference type="RefSeq" id="WP_378304550.1">
    <property type="nucleotide sequence ID" value="NZ_JBHTJA010000090.1"/>
</dbReference>
<dbReference type="InterPro" id="IPR052736">
    <property type="entry name" value="Stf3_sulfotransferase"/>
</dbReference>
<dbReference type="EC" id="2.8.2.-" evidence="1"/>
<sequence>MPAGRDTLGTVEDLHASARKVTGLDDFGADDYSDGLEVLLDSCAREAALTPAGNKAQRAILRGALAARLWSEAAWRRHPGHADVPIERPVFVTGLPRTGTTALHRLLTADPAHQGLEVWLAEVPQPRPPRDTWADDPVYRAIDAGYRRHHVENPEFMGVHYIAADTVEECWQLLRQSMRSISFECLAHVPSYSAWLAGQDWTPAYRRHRRNLQLIGMNDPGRRWVLKNPSHLFALDALLEVYPDALIVQTHREPRTAMASMCSLAAHATDGWSDAFTGATIGRDQLDLWSRGLAAFRAERARHDPARFADVHYDDFVRDPIGTVESVYARFGLPFGDDARAAMERLQAESTSGSARPSHRYSLADFGLTPEEVDERFTGLVP</sequence>
<keyword evidence="1" id="KW-0808">Transferase</keyword>
<dbReference type="Pfam" id="PF13469">
    <property type="entry name" value="Sulfotransfer_3"/>
    <property type="match status" value="1"/>
</dbReference>
<organism evidence="1 2">
    <name type="scientific">Actinomadura sediminis</name>
    <dbReference type="NCBI Taxonomy" id="1038904"/>
    <lineage>
        <taxon>Bacteria</taxon>
        <taxon>Bacillati</taxon>
        <taxon>Actinomycetota</taxon>
        <taxon>Actinomycetes</taxon>
        <taxon>Streptosporangiales</taxon>
        <taxon>Thermomonosporaceae</taxon>
        <taxon>Actinomadura</taxon>
    </lineage>
</organism>
<accession>A0ABW3EYX3</accession>
<comment type="caution">
    <text evidence="1">The sequence shown here is derived from an EMBL/GenBank/DDBJ whole genome shotgun (WGS) entry which is preliminary data.</text>
</comment>
<gene>
    <name evidence="1" type="ORF">ACFQ11_29550</name>
</gene>
<evidence type="ECO:0000313" key="2">
    <source>
        <dbReference type="Proteomes" id="UP001596972"/>
    </source>
</evidence>